<evidence type="ECO:0000313" key="2">
    <source>
        <dbReference type="Proteomes" id="UP000234681"/>
    </source>
</evidence>
<dbReference type="Proteomes" id="UP000234681">
    <property type="component" value="Chromosome 2"/>
</dbReference>
<dbReference type="AlphaFoldDB" id="A6IH70"/>
<gene>
    <name evidence="1" type="ORF">rCG_41402</name>
</gene>
<organism evidence="1 2">
    <name type="scientific">Rattus norvegicus</name>
    <name type="common">Rat</name>
    <dbReference type="NCBI Taxonomy" id="10116"/>
    <lineage>
        <taxon>Eukaryota</taxon>
        <taxon>Metazoa</taxon>
        <taxon>Chordata</taxon>
        <taxon>Craniata</taxon>
        <taxon>Vertebrata</taxon>
        <taxon>Euteleostomi</taxon>
        <taxon>Mammalia</taxon>
        <taxon>Eutheria</taxon>
        <taxon>Euarchontoglires</taxon>
        <taxon>Glires</taxon>
        <taxon>Rodentia</taxon>
        <taxon>Myomorpha</taxon>
        <taxon>Muroidea</taxon>
        <taxon>Muridae</taxon>
        <taxon>Murinae</taxon>
        <taxon>Rattus</taxon>
    </lineage>
</organism>
<reference evidence="2" key="1">
    <citation type="submission" date="2005-09" db="EMBL/GenBank/DDBJ databases">
        <authorList>
            <person name="Mural R.J."/>
            <person name="Li P.W."/>
            <person name="Adams M.D."/>
            <person name="Amanatides P.G."/>
            <person name="Baden-Tillson H."/>
            <person name="Barnstead M."/>
            <person name="Chin S.H."/>
            <person name="Dew I."/>
            <person name="Evans C.A."/>
            <person name="Ferriera S."/>
            <person name="Flanigan M."/>
            <person name="Fosler C."/>
            <person name="Glodek A."/>
            <person name="Gu Z."/>
            <person name="Holt R.A."/>
            <person name="Jennings D."/>
            <person name="Kraft C.L."/>
            <person name="Lu F."/>
            <person name="Nguyen T."/>
            <person name="Nusskern D.R."/>
            <person name="Pfannkoch C.M."/>
            <person name="Sitter C."/>
            <person name="Sutton G.G."/>
            <person name="Venter J.C."/>
            <person name="Wang Z."/>
            <person name="Woodage T."/>
            <person name="Zheng X.H."/>
            <person name="Zhong F."/>
        </authorList>
    </citation>
    <scope>NUCLEOTIDE SEQUENCE [LARGE SCALE GENOMIC DNA]</scope>
    <source>
        <strain>BN</strain>
        <strain evidence="2">Sprague-Dawley</strain>
    </source>
</reference>
<evidence type="ECO:0000313" key="1">
    <source>
        <dbReference type="EMBL" id="EDM01015.1"/>
    </source>
</evidence>
<proteinExistence type="predicted"/>
<protein>
    <submittedName>
        <fullName evidence="1">RCG41402, isoform CRA_a</fullName>
    </submittedName>
</protein>
<accession>A6IH70</accession>
<sequence length="100" mass="10809">MNGERGRAKGWAGCGTLTVYTGYRHVIMNLHRPAGHWSCQQSVMPGSGAHGSLLPSAEPLASDCFCEGEMSSVMYALPSLQAHKTATLNFQKHCKNGHHN</sequence>
<dbReference type="EMBL" id="CH473961">
    <property type="protein sequence ID" value="EDM01015.1"/>
    <property type="molecule type" value="Genomic_DNA"/>
</dbReference>
<name>A6IH70_RAT</name>